<keyword evidence="2" id="KW-1185">Reference proteome</keyword>
<dbReference type="GeneID" id="14696572"/>
<name>K6V3T7_PLACD</name>
<sequence length="214" mass="25163">MLETKKYLEVFNNEEDCKEKNCCQYINYLLNYMVRNYYSSNQLIFNIYNTYMNHKNNSNIKNFCLTEINYLNSYKYNKIHLLYTAYERCQFYISNKNASNSCNLAKQCERAYNGIINPIYTKRDDTKFCKILKDLNDYLIQNEPISTGDCGSIFSDSLYYYSECYELLNNAEELGASTEQRNGRLEVAEEIQNVVTGEAPREQKYESSVVYAPG</sequence>
<feature type="non-terminal residue" evidence="1">
    <location>
        <position position="214"/>
    </location>
</feature>
<dbReference type="Proteomes" id="UP000006319">
    <property type="component" value="Unassembled WGS sequence"/>
</dbReference>
<reference evidence="1 2" key="1">
    <citation type="journal article" date="2012" name="Nat. Genet.">
        <title>Plasmodium cynomolgi genome sequences provide insight into Plasmodium vivax and the monkey malaria clade.</title>
        <authorList>
            <person name="Tachibana S."/>
            <person name="Sullivan S.A."/>
            <person name="Kawai S."/>
            <person name="Nakamura S."/>
            <person name="Kim H.R."/>
            <person name="Goto N."/>
            <person name="Arisue N."/>
            <person name="Palacpac N.M.Q."/>
            <person name="Honma H."/>
            <person name="Yagi M."/>
            <person name="Tougan T."/>
            <person name="Katakai Y."/>
            <person name="Kaneko O."/>
            <person name="Mita T."/>
            <person name="Kita K."/>
            <person name="Yasutomi Y."/>
            <person name="Sutton P.L."/>
            <person name="Shakhbatyan R."/>
            <person name="Horii T."/>
            <person name="Yasunaga T."/>
            <person name="Barnwell J.W."/>
            <person name="Escalante A.A."/>
            <person name="Carlton J.M."/>
            <person name="Tanabe K."/>
        </authorList>
    </citation>
    <scope>NUCLEOTIDE SEQUENCE [LARGE SCALE GENOMIC DNA]</scope>
    <source>
        <strain evidence="1 2">B</strain>
    </source>
</reference>
<proteinExistence type="predicted"/>
<dbReference type="KEGG" id="pcy:PCYB_007790"/>
<dbReference type="OrthoDB" id="389398at2759"/>
<dbReference type="PhylomeDB" id="K6V3T7"/>
<dbReference type="EMBL" id="DF158567">
    <property type="protein sequence ID" value="GAB70030.1"/>
    <property type="molecule type" value="Genomic_DNA"/>
</dbReference>
<dbReference type="VEuPathDB" id="PlasmoDB:PCYB_007790"/>
<accession>K6V3T7</accession>
<dbReference type="AlphaFoldDB" id="K6V3T7"/>
<evidence type="ECO:0008006" key="3">
    <source>
        <dbReference type="Google" id="ProtNLM"/>
    </source>
</evidence>
<evidence type="ECO:0000313" key="1">
    <source>
        <dbReference type="EMBL" id="GAB70030.1"/>
    </source>
</evidence>
<gene>
    <name evidence="1" type="ORF">PCYB_007790</name>
</gene>
<protein>
    <recommendedName>
        <fullName evidence="3">CYIR protein</fullName>
    </recommendedName>
</protein>
<dbReference type="RefSeq" id="XP_004228248.1">
    <property type="nucleotide sequence ID" value="XM_004228200.1"/>
</dbReference>
<organism evidence="1 2">
    <name type="scientific">Plasmodium cynomolgi (strain B)</name>
    <dbReference type="NCBI Taxonomy" id="1120755"/>
    <lineage>
        <taxon>Eukaryota</taxon>
        <taxon>Sar</taxon>
        <taxon>Alveolata</taxon>
        <taxon>Apicomplexa</taxon>
        <taxon>Aconoidasida</taxon>
        <taxon>Haemosporida</taxon>
        <taxon>Plasmodiidae</taxon>
        <taxon>Plasmodium</taxon>
        <taxon>Plasmodium (Plasmodium)</taxon>
    </lineage>
</organism>
<evidence type="ECO:0000313" key="2">
    <source>
        <dbReference type="Proteomes" id="UP000006319"/>
    </source>
</evidence>